<dbReference type="EMBL" id="VJMJ01000088">
    <property type="protein sequence ID" value="KAF0736706.1"/>
    <property type="molecule type" value="Genomic_DNA"/>
</dbReference>
<protein>
    <recommendedName>
        <fullName evidence="4">EF-hand domain-containing protein</fullName>
    </recommendedName>
</protein>
<feature type="compositionally biased region" description="Polar residues" evidence="1">
    <location>
        <begin position="232"/>
        <end position="249"/>
    </location>
</feature>
<dbReference type="InterPro" id="IPR011992">
    <property type="entry name" value="EF-hand-dom_pair"/>
</dbReference>
<proteinExistence type="predicted"/>
<evidence type="ECO:0000256" key="1">
    <source>
        <dbReference type="SAM" id="MobiDB-lite"/>
    </source>
</evidence>
<dbReference type="Gene3D" id="1.10.238.10">
    <property type="entry name" value="EF-hand"/>
    <property type="match status" value="1"/>
</dbReference>
<organism evidence="2 3">
    <name type="scientific">Aphanomyces euteiches</name>
    <dbReference type="NCBI Taxonomy" id="100861"/>
    <lineage>
        <taxon>Eukaryota</taxon>
        <taxon>Sar</taxon>
        <taxon>Stramenopiles</taxon>
        <taxon>Oomycota</taxon>
        <taxon>Saprolegniomycetes</taxon>
        <taxon>Saprolegniales</taxon>
        <taxon>Verrucalvaceae</taxon>
        <taxon>Aphanomyces</taxon>
    </lineage>
</organism>
<evidence type="ECO:0000313" key="2">
    <source>
        <dbReference type="EMBL" id="KAF0736706.1"/>
    </source>
</evidence>
<reference evidence="2 3" key="1">
    <citation type="submission" date="2019-07" db="EMBL/GenBank/DDBJ databases">
        <title>Genomics analysis of Aphanomyces spp. identifies a new class of oomycete effector associated with host adaptation.</title>
        <authorList>
            <person name="Gaulin E."/>
        </authorList>
    </citation>
    <scope>NUCLEOTIDE SEQUENCE [LARGE SCALE GENOMIC DNA]</scope>
    <source>
        <strain evidence="2 3">ATCC 201684</strain>
    </source>
</reference>
<dbReference type="AlphaFoldDB" id="A0A6G0X9M8"/>
<feature type="region of interest" description="Disordered" evidence="1">
    <location>
        <begin position="225"/>
        <end position="249"/>
    </location>
</feature>
<keyword evidence="3" id="KW-1185">Reference proteome</keyword>
<accession>A0A6G0X9M8</accession>
<dbReference type="Proteomes" id="UP000481153">
    <property type="component" value="Unassembled WGS sequence"/>
</dbReference>
<dbReference type="VEuPathDB" id="FungiDB:AeMF1_010797"/>
<comment type="caution">
    <text evidence="2">The sequence shown here is derived from an EMBL/GenBank/DDBJ whole genome shotgun (WGS) entry which is preliminary data.</text>
</comment>
<name>A0A6G0X9M8_9STRA</name>
<gene>
    <name evidence="2" type="ORF">Ae201684_007153</name>
</gene>
<sequence length="249" mass="28613">MAETLEEHMQLQRVFRILAVDIPDKRLSERLESLDTKLTELYQTLLRDGVDAHNHQEAKRLEGLKATYVSERAKLHDQVASGRRVAKEALVQVFEKLGQPRSMGDVEDLIWEVNDSLDGGISWDEFKRAFVRCKYDKTCLEPSDLFHLTCFLMYDRECTGKVSMDDAMRILFLKHGNHMEDEMESLFGKRLKDGELILTLTFPQYFEAVERRRIDTVDSLTAAAKGRKRGSSKASIRTTVQPESQQQAA</sequence>
<evidence type="ECO:0008006" key="4">
    <source>
        <dbReference type="Google" id="ProtNLM"/>
    </source>
</evidence>
<dbReference type="SUPFAM" id="SSF47473">
    <property type="entry name" value="EF-hand"/>
    <property type="match status" value="1"/>
</dbReference>
<evidence type="ECO:0000313" key="3">
    <source>
        <dbReference type="Proteomes" id="UP000481153"/>
    </source>
</evidence>